<dbReference type="InterPro" id="IPR040026">
    <property type="entry name" value="FliD"/>
</dbReference>
<gene>
    <name evidence="8" type="ORF">SAMN05421578_11178</name>
</gene>
<reference evidence="8 9" key="1">
    <citation type="submission" date="2017-01" db="EMBL/GenBank/DDBJ databases">
        <authorList>
            <person name="Varghese N."/>
            <person name="Submissions S."/>
        </authorList>
    </citation>
    <scope>NUCLEOTIDE SEQUENCE [LARGE SCALE GENOMIC DNA]</scope>
    <source>
        <strain evidence="8 9">ATCC 23464</strain>
    </source>
</reference>
<keyword evidence="8" id="KW-0969">Cilium</keyword>
<comment type="subunit">
    <text evidence="2 5">Homopentamer.</text>
</comment>
<dbReference type="RefSeq" id="WP_068584147.1">
    <property type="nucleotide sequence ID" value="NZ_FTNK01000011.1"/>
</dbReference>
<evidence type="ECO:0000256" key="1">
    <source>
        <dbReference type="ARBA" id="ARBA00009764"/>
    </source>
</evidence>
<dbReference type="InterPro" id="IPR003481">
    <property type="entry name" value="FliD_N"/>
</dbReference>
<sequence length="493" mass="52589">MVMRIGGLASGMNIDDMVKNLMTSAKSPLNKLNQQKQLMEWKREGYRQVSTTLVGLNDKLSTFSLSTSINSKKATVTGASNVTATATGTATNSVMNISVSKLASATTVIGSKLSSTASDSLLSDIYKGSDTSITINGTQIDFDKSTDTIASLVSKINSSKAGVTAVYEASSGKMSLTNKETGSKDITLSGGLLDNIFGVNPAKVAGSDATVTINGIETTQSSNTFTVNGVSISISGTTPAGQTSQIQVAQDTDKVFDTIKSFVDTYNATIATLNQKTSEERYRTYTPLTTEQKADMSEDEIKLWDTKAKSGMLKSDSIIDKTLSDMRAAIVGNVVLPDGSEINITKIGITTGNHSEKGKLIIDESKLRAALSDNPEDVYALFGQADHNPKLEGSTSAYTSSDGIFSRVKKIDNVALTSLYDKAGTSKYSADLTTAFLVNSQMGAQLTSFDTRIADVNRRLSMLETRYYTQFSAMEKAMNKFNSTSSSLTSMLS</sequence>
<dbReference type="PANTHER" id="PTHR30288:SF0">
    <property type="entry name" value="FLAGELLAR HOOK-ASSOCIATED PROTEIN 2"/>
    <property type="match status" value="1"/>
</dbReference>
<protein>
    <recommendedName>
        <fullName evidence="5">Flagellar hook-associated protein 2</fullName>
        <shortName evidence="5">HAP2</shortName>
    </recommendedName>
    <alternativeName>
        <fullName evidence="5">Flagellar cap protein</fullName>
    </alternativeName>
</protein>
<dbReference type="PANTHER" id="PTHR30288">
    <property type="entry name" value="FLAGELLAR CAP/ASSEMBLY PROTEIN FLID"/>
    <property type="match status" value="1"/>
</dbReference>
<evidence type="ECO:0000259" key="6">
    <source>
        <dbReference type="Pfam" id="PF02465"/>
    </source>
</evidence>
<feature type="domain" description="Flagellar hook-associated protein 2 N-terminal" evidence="6">
    <location>
        <begin position="10"/>
        <end position="105"/>
    </location>
</feature>
<name>A0ABY1K6P4_9BACL</name>
<keyword evidence="8" id="KW-0966">Cell projection</keyword>
<keyword evidence="9" id="KW-1185">Reference proteome</keyword>
<evidence type="ECO:0000259" key="7">
    <source>
        <dbReference type="Pfam" id="PF07195"/>
    </source>
</evidence>
<comment type="function">
    <text evidence="5">Required for morphogenesis and for the elongation of the flagellar filament by facilitating polymerization of the flagellin monomers at the tip of growing filament. Forms a capping structure, which prevents flagellin subunits (transported through the central channel of the flagellum) from leaking out without polymerization at the distal end.</text>
</comment>
<dbReference type="EMBL" id="FTNK01000011">
    <property type="protein sequence ID" value="SIR34023.1"/>
    <property type="molecule type" value="Genomic_DNA"/>
</dbReference>
<evidence type="ECO:0000256" key="3">
    <source>
        <dbReference type="ARBA" id="ARBA00023054"/>
    </source>
</evidence>
<dbReference type="InterPro" id="IPR010809">
    <property type="entry name" value="FliD_C"/>
</dbReference>
<keyword evidence="5" id="KW-0964">Secreted</keyword>
<dbReference type="Pfam" id="PF02465">
    <property type="entry name" value="FliD_N"/>
    <property type="match status" value="1"/>
</dbReference>
<organism evidence="8 9">
    <name type="scientific">Paenibacillus macquariensis</name>
    <dbReference type="NCBI Taxonomy" id="948756"/>
    <lineage>
        <taxon>Bacteria</taxon>
        <taxon>Bacillati</taxon>
        <taxon>Bacillota</taxon>
        <taxon>Bacilli</taxon>
        <taxon>Bacillales</taxon>
        <taxon>Paenibacillaceae</taxon>
        <taxon>Paenibacillus</taxon>
    </lineage>
</organism>
<proteinExistence type="inferred from homology"/>
<accession>A0ABY1K6P4</accession>
<evidence type="ECO:0000256" key="2">
    <source>
        <dbReference type="ARBA" id="ARBA00011255"/>
    </source>
</evidence>
<keyword evidence="8" id="KW-0282">Flagellum</keyword>
<comment type="similarity">
    <text evidence="1 5">Belongs to the FliD family.</text>
</comment>
<comment type="subcellular location">
    <subcellularLocation>
        <location evidence="5">Secreted</location>
    </subcellularLocation>
    <subcellularLocation>
        <location evidence="5">Bacterial flagellum</location>
    </subcellularLocation>
</comment>
<keyword evidence="3" id="KW-0175">Coiled coil</keyword>
<evidence type="ECO:0000256" key="5">
    <source>
        <dbReference type="RuleBase" id="RU362066"/>
    </source>
</evidence>
<feature type="domain" description="Flagellar hook-associated protein 2 C-terminal" evidence="7">
    <location>
        <begin position="206"/>
        <end position="483"/>
    </location>
</feature>
<dbReference type="Proteomes" id="UP000186666">
    <property type="component" value="Unassembled WGS sequence"/>
</dbReference>
<dbReference type="Pfam" id="PF07195">
    <property type="entry name" value="FliD_C"/>
    <property type="match status" value="1"/>
</dbReference>
<evidence type="ECO:0000313" key="9">
    <source>
        <dbReference type="Proteomes" id="UP000186666"/>
    </source>
</evidence>
<comment type="caution">
    <text evidence="8">The sequence shown here is derived from an EMBL/GenBank/DDBJ whole genome shotgun (WGS) entry which is preliminary data.</text>
</comment>
<evidence type="ECO:0000256" key="4">
    <source>
        <dbReference type="ARBA" id="ARBA00023143"/>
    </source>
</evidence>
<evidence type="ECO:0000313" key="8">
    <source>
        <dbReference type="EMBL" id="SIR34023.1"/>
    </source>
</evidence>
<keyword evidence="4 5" id="KW-0975">Bacterial flagellum</keyword>